<dbReference type="PANTHER" id="PTHR45947:SF3">
    <property type="entry name" value="SULFOQUINOVOSYL TRANSFERASE SQD2"/>
    <property type="match status" value="1"/>
</dbReference>
<keyword evidence="3" id="KW-1185">Reference proteome</keyword>
<dbReference type="Pfam" id="PF13692">
    <property type="entry name" value="Glyco_trans_1_4"/>
    <property type="match status" value="1"/>
</dbReference>
<dbReference type="Gene3D" id="3.40.50.2000">
    <property type="entry name" value="Glycogen Phosphorylase B"/>
    <property type="match status" value="1"/>
</dbReference>
<evidence type="ECO:0000313" key="3">
    <source>
        <dbReference type="Proteomes" id="UP000297604"/>
    </source>
</evidence>
<dbReference type="InterPro" id="IPR050194">
    <property type="entry name" value="Glycosyltransferase_grp1"/>
</dbReference>
<dbReference type="RefSeq" id="WP_134449088.1">
    <property type="nucleotide sequence ID" value="NZ_SOFS01000043.1"/>
</dbReference>
<dbReference type="EMBL" id="SOFS01000043">
    <property type="protein sequence ID" value="TFC17337.1"/>
    <property type="molecule type" value="Genomic_DNA"/>
</dbReference>
<comment type="caution">
    <text evidence="2">The sequence shown here is derived from an EMBL/GenBank/DDBJ whole genome shotgun (WGS) entry which is preliminary data.</text>
</comment>
<evidence type="ECO:0000256" key="1">
    <source>
        <dbReference type="ARBA" id="ARBA00021292"/>
    </source>
</evidence>
<gene>
    <name evidence="2" type="ORF">E3O46_17025</name>
</gene>
<dbReference type="SUPFAM" id="SSF53756">
    <property type="entry name" value="UDP-Glycosyltransferase/glycogen phosphorylase"/>
    <property type="match status" value="1"/>
</dbReference>
<name>A0ABY2IJ87_9MICO</name>
<accession>A0ABY2IJ87</accession>
<reference evidence="2 3" key="1">
    <citation type="submission" date="2019-03" db="EMBL/GenBank/DDBJ databases">
        <title>Genomics of glacier-inhabiting Cryobacterium strains.</title>
        <authorList>
            <person name="Liu Q."/>
            <person name="Xin Y.-H."/>
        </authorList>
    </citation>
    <scope>NUCLEOTIDE SEQUENCE [LARGE SCALE GENOMIC DNA]</scope>
    <source>
        <strain evidence="2 3">MDB1-5</strain>
    </source>
</reference>
<proteinExistence type="predicted"/>
<dbReference type="PANTHER" id="PTHR45947">
    <property type="entry name" value="SULFOQUINOVOSYL TRANSFERASE SQD2"/>
    <property type="match status" value="1"/>
</dbReference>
<sequence>MSGKLRVGVVTAFPPGRNSLNEFGFHLVKHLARQAEVGEVLLYADVTDAGSPAPLDGVTAYPSWTFNSVTNIVRLTRAIRRTRPDAVLFNLQFATFGDKRIPGALGLLIPAVLRLFRVPTVVVLHNLADNVDMQDAGFAGSATTARLMKFAGRILTRALLRADLVALTIPRYVEYLQESYGATNALLAPHGSFEEVAFPSFGIPDGRRRILAFGKWGTYKTVDVLVEAYQELLDRGYDDLELVLAGTDSPNSAGYMQSVAERFSDLPDLVFTGYVAEEEVAPLFSAATVVAFPYTSTTGSSGVLHQAGEYGRAAVLPRIGDLIDIIEEEGFLGVYFEPGDATSLADALAEVLDHPEQRVSLGRRNFAAASGIPMSEVVHWHLIHIQRLLDRRAMR</sequence>
<organism evidence="2 3">
    <name type="scientific">Cryobacterium glucosi</name>
    <dbReference type="NCBI Taxonomy" id="1259175"/>
    <lineage>
        <taxon>Bacteria</taxon>
        <taxon>Bacillati</taxon>
        <taxon>Actinomycetota</taxon>
        <taxon>Actinomycetes</taxon>
        <taxon>Micrococcales</taxon>
        <taxon>Microbacteriaceae</taxon>
        <taxon>Cryobacterium</taxon>
    </lineage>
</organism>
<protein>
    <recommendedName>
        <fullName evidence="1">D-inositol 3-phosphate glycosyltransferase</fullName>
    </recommendedName>
</protein>
<dbReference type="Proteomes" id="UP000297604">
    <property type="component" value="Unassembled WGS sequence"/>
</dbReference>
<evidence type="ECO:0000313" key="2">
    <source>
        <dbReference type="EMBL" id="TFC17337.1"/>
    </source>
</evidence>